<dbReference type="SUPFAM" id="SSF50891">
    <property type="entry name" value="Cyclophilin-like"/>
    <property type="match status" value="1"/>
</dbReference>
<dbReference type="PANTHER" id="PTHR47156">
    <property type="entry name" value="PROTEIN CBG20824"/>
    <property type="match status" value="1"/>
</dbReference>
<dbReference type="Proteomes" id="UP001445076">
    <property type="component" value="Unassembled WGS sequence"/>
</dbReference>
<keyword evidence="2 4" id="KW-0863">Zinc-finger</keyword>
<dbReference type="EMBL" id="JARKIK010000060">
    <property type="protein sequence ID" value="KAK8731753.1"/>
    <property type="molecule type" value="Genomic_DNA"/>
</dbReference>
<keyword evidence="7" id="KW-1185">Reference proteome</keyword>
<dbReference type="Pfam" id="PF00160">
    <property type="entry name" value="Pro_isomerase"/>
    <property type="match status" value="1"/>
</dbReference>
<gene>
    <name evidence="6" type="ORF">OTU49_007454</name>
</gene>
<keyword evidence="3" id="KW-0862">Zinc</keyword>
<dbReference type="EMBL" id="JARKIK010000060">
    <property type="protein sequence ID" value="KAK8731751.1"/>
    <property type="molecule type" value="Genomic_DNA"/>
</dbReference>
<organism evidence="6 7">
    <name type="scientific">Cherax quadricarinatus</name>
    <name type="common">Australian red claw crayfish</name>
    <dbReference type="NCBI Taxonomy" id="27406"/>
    <lineage>
        <taxon>Eukaryota</taxon>
        <taxon>Metazoa</taxon>
        <taxon>Ecdysozoa</taxon>
        <taxon>Arthropoda</taxon>
        <taxon>Crustacea</taxon>
        <taxon>Multicrustacea</taxon>
        <taxon>Malacostraca</taxon>
        <taxon>Eumalacostraca</taxon>
        <taxon>Eucarida</taxon>
        <taxon>Decapoda</taxon>
        <taxon>Pleocyemata</taxon>
        <taxon>Astacidea</taxon>
        <taxon>Parastacoidea</taxon>
        <taxon>Parastacidae</taxon>
        <taxon>Cherax</taxon>
    </lineage>
</organism>
<evidence type="ECO:0000256" key="2">
    <source>
        <dbReference type="ARBA" id="ARBA00022771"/>
    </source>
</evidence>
<dbReference type="GO" id="GO:0008270">
    <property type="term" value="F:zinc ion binding"/>
    <property type="evidence" value="ECO:0007669"/>
    <property type="project" value="UniProtKB-KW"/>
</dbReference>
<protein>
    <recommendedName>
        <fullName evidence="5">RING-type domain-containing protein</fullName>
    </recommendedName>
</protein>
<keyword evidence="1" id="KW-0479">Metal-binding</keyword>
<dbReference type="SMART" id="SM00184">
    <property type="entry name" value="RING"/>
    <property type="match status" value="1"/>
</dbReference>
<dbReference type="InterPro" id="IPR027370">
    <property type="entry name" value="Znf-RING_euk"/>
</dbReference>
<reference evidence="6 7" key="1">
    <citation type="journal article" date="2024" name="BMC Genomics">
        <title>Genome assembly of redclaw crayfish (Cherax quadricarinatus) provides insights into its immune adaptation and hypoxia tolerance.</title>
        <authorList>
            <person name="Liu Z."/>
            <person name="Zheng J."/>
            <person name="Li H."/>
            <person name="Fang K."/>
            <person name="Wang S."/>
            <person name="He J."/>
            <person name="Zhou D."/>
            <person name="Weng S."/>
            <person name="Chi M."/>
            <person name="Gu Z."/>
            <person name="He J."/>
            <person name="Li F."/>
            <person name="Wang M."/>
        </authorList>
    </citation>
    <scope>NUCLEOTIDE SEQUENCE [LARGE SCALE GENOMIC DNA]</scope>
    <source>
        <strain evidence="6">ZL_2023a</strain>
    </source>
</reference>
<comment type="caution">
    <text evidence="6">The sequence shown here is derived from an EMBL/GenBank/DDBJ whole genome shotgun (WGS) entry which is preliminary data.</text>
</comment>
<evidence type="ECO:0000256" key="4">
    <source>
        <dbReference type="PROSITE-ProRule" id="PRU00175"/>
    </source>
</evidence>
<dbReference type="InterPro" id="IPR013083">
    <property type="entry name" value="Znf_RING/FYVE/PHD"/>
</dbReference>
<dbReference type="PROSITE" id="PS50089">
    <property type="entry name" value="ZF_RING_2"/>
    <property type="match status" value="1"/>
</dbReference>
<dbReference type="InterPro" id="IPR017907">
    <property type="entry name" value="Znf_RING_CS"/>
</dbReference>
<dbReference type="InterPro" id="IPR029000">
    <property type="entry name" value="Cyclophilin-like_dom_sf"/>
</dbReference>
<dbReference type="SUPFAM" id="SSF57850">
    <property type="entry name" value="RING/U-box"/>
    <property type="match status" value="1"/>
</dbReference>
<dbReference type="Gene3D" id="3.30.40.10">
    <property type="entry name" value="Zinc/RING finger domain, C3HC4 (zinc finger)"/>
    <property type="match status" value="1"/>
</dbReference>
<name>A0AAW0WWY6_CHEQU</name>
<evidence type="ECO:0000256" key="1">
    <source>
        <dbReference type="ARBA" id="ARBA00022723"/>
    </source>
</evidence>
<evidence type="ECO:0000259" key="5">
    <source>
        <dbReference type="PROSITE" id="PS50089"/>
    </source>
</evidence>
<dbReference type="InterPro" id="IPR052667">
    <property type="entry name" value="E3_ubiquitin-ligase_RING"/>
</dbReference>
<dbReference type="Gene3D" id="2.40.100.10">
    <property type="entry name" value="Cyclophilin-like"/>
    <property type="match status" value="1"/>
</dbReference>
<dbReference type="GO" id="GO:0003755">
    <property type="term" value="F:peptidyl-prolyl cis-trans isomerase activity"/>
    <property type="evidence" value="ECO:0007669"/>
    <property type="project" value="InterPro"/>
</dbReference>
<dbReference type="EMBL" id="JARKIK010000060">
    <property type="protein sequence ID" value="KAK8731748.1"/>
    <property type="molecule type" value="Genomic_DNA"/>
</dbReference>
<reference evidence="6" key="2">
    <citation type="submission" date="2024-01" db="EMBL/GenBank/DDBJ databases">
        <authorList>
            <person name="He J."/>
            <person name="Wang M."/>
            <person name="Zheng J."/>
            <person name="Liu Z."/>
        </authorList>
    </citation>
    <scope>NUCLEOTIDE SEQUENCE</scope>
    <source>
        <strain evidence="6">ZL_2023a</strain>
        <tissue evidence="6">Muscle</tissue>
    </source>
</reference>
<proteinExistence type="predicted"/>
<dbReference type="AlphaFoldDB" id="A0AAW0WWY6"/>
<evidence type="ECO:0000313" key="6">
    <source>
        <dbReference type="EMBL" id="KAK8731753.1"/>
    </source>
</evidence>
<dbReference type="EMBL" id="JARKIK010000060">
    <property type="protein sequence ID" value="KAK8731749.1"/>
    <property type="molecule type" value="Genomic_DNA"/>
</dbReference>
<sequence length="511" mass="56767">MMTDSKPEECHVCFDNYDEAQQRPRTLPCGHTFCSECIGKRIRNFKLACPSCRAEHRATAATWFPINYSTEELIRKIKCIQSTSVGAVSTEPQDCSRNISKTLKSMVQEQKSTLSTLITDCDEVLSQLDKYQQLLSMWKAQHYHLHHRLSDLVEQNNAAIKLLEQEDDSVMNMTTKGKTGKKQLQAMLECLDKLKTAEEISRTTGEADQCHEEAEDWLLTCHQLFPDVNTVNNSLKVQEGIKTALNTMNAEKAATDASIHQGDLASNIMEKVDIITGNILVSNFNVKHLKVMNGSIKKLVEAGQVVAVQRDRSGLSSSRITLQDGQLHLHTLLHQSPPTHSYSLQHSDVVGILEPSSTMAFLDLAWGGSTKGRVYIRLRADTGLGRQFMSLCTGNRGSSYLNTKLFRVGNKGWQGKCVKGGDSKHNTQAAAPPLTDQLEQYQRSRSAGTVCSPWGLTTSQFIISTRSHTHGCQWDYVFGKVVSGLDIVREAVNHMNILEVTVVDCGVVLAL</sequence>
<dbReference type="EMBL" id="JARKIK010000060">
    <property type="protein sequence ID" value="KAK8731752.1"/>
    <property type="molecule type" value="Genomic_DNA"/>
</dbReference>
<dbReference type="Pfam" id="PF13445">
    <property type="entry name" value="zf-RING_UBOX"/>
    <property type="match status" value="1"/>
</dbReference>
<dbReference type="PANTHER" id="PTHR47156:SF10">
    <property type="entry name" value="E3 UBIQUITIN-PROTEIN LIGASE TRIM-21-RELATED"/>
    <property type="match status" value="1"/>
</dbReference>
<dbReference type="EMBL" id="JARKIK010000060">
    <property type="protein sequence ID" value="KAK8731750.1"/>
    <property type="molecule type" value="Genomic_DNA"/>
</dbReference>
<dbReference type="InterPro" id="IPR002130">
    <property type="entry name" value="Cyclophilin-type_PPIase_dom"/>
</dbReference>
<evidence type="ECO:0000313" key="7">
    <source>
        <dbReference type="Proteomes" id="UP001445076"/>
    </source>
</evidence>
<dbReference type="InterPro" id="IPR001841">
    <property type="entry name" value="Znf_RING"/>
</dbReference>
<feature type="domain" description="RING-type" evidence="5">
    <location>
        <begin position="10"/>
        <end position="53"/>
    </location>
</feature>
<evidence type="ECO:0000256" key="3">
    <source>
        <dbReference type="ARBA" id="ARBA00022833"/>
    </source>
</evidence>
<accession>A0AAW0WWY6</accession>
<dbReference type="PROSITE" id="PS00518">
    <property type="entry name" value="ZF_RING_1"/>
    <property type="match status" value="1"/>
</dbReference>